<dbReference type="AlphaFoldDB" id="A0A2H0KF49"/>
<accession>A0A2H0KF49</accession>
<keyword evidence="1" id="KW-0732">Signal</keyword>
<proteinExistence type="predicted"/>
<comment type="caution">
    <text evidence="2">The sequence shown here is derived from an EMBL/GenBank/DDBJ whole genome shotgun (WGS) entry which is preliminary data.</text>
</comment>
<reference evidence="2 3" key="1">
    <citation type="submission" date="2017-09" db="EMBL/GenBank/DDBJ databases">
        <title>Depth-based differentiation of microbial function through sediment-hosted aquifers and enrichment of novel symbionts in the deep terrestrial subsurface.</title>
        <authorList>
            <person name="Probst A.J."/>
            <person name="Ladd B."/>
            <person name="Jarett J.K."/>
            <person name="Geller-Mcgrath D.E."/>
            <person name="Sieber C.M."/>
            <person name="Emerson J.B."/>
            <person name="Anantharaman K."/>
            <person name="Thomas B.C."/>
            <person name="Malmstrom R."/>
            <person name="Stieglmeier M."/>
            <person name="Klingl A."/>
            <person name="Woyke T."/>
            <person name="Ryan C.M."/>
            <person name="Banfield J.F."/>
        </authorList>
    </citation>
    <scope>NUCLEOTIDE SEQUENCE [LARGE SCALE GENOMIC DNA]</scope>
    <source>
        <strain evidence="2">CG11_big_fil_rev_8_21_14_0_20_40_12</strain>
    </source>
</reference>
<dbReference type="Proteomes" id="UP000231371">
    <property type="component" value="Unassembled WGS sequence"/>
</dbReference>
<evidence type="ECO:0008006" key="4">
    <source>
        <dbReference type="Google" id="ProtNLM"/>
    </source>
</evidence>
<name>A0A2H0KF49_9BACT</name>
<gene>
    <name evidence="2" type="ORF">COV89_03535</name>
</gene>
<feature type="chain" id="PRO_5013628098" description="DUF5667 domain-containing protein" evidence="1">
    <location>
        <begin position="24"/>
        <end position="265"/>
    </location>
</feature>
<evidence type="ECO:0000256" key="1">
    <source>
        <dbReference type="SAM" id="SignalP"/>
    </source>
</evidence>
<dbReference type="EMBL" id="PCVI01000055">
    <property type="protein sequence ID" value="PIQ69879.1"/>
    <property type="molecule type" value="Genomic_DNA"/>
</dbReference>
<protein>
    <recommendedName>
        <fullName evidence="4">DUF5667 domain-containing protein</fullName>
    </recommendedName>
</protein>
<evidence type="ECO:0000313" key="2">
    <source>
        <dbReference type="EMBL" id="PIQ69879.1"/>
    </source>
</evidence>
<evidence type="ECO:0000313" key="3">
    <source>
        <dbReference type="Proteomes" id="UP000231371"/>
    </source>
</evidence>
<feature type="signal peptide" evidence="1">
    <location>
        <begin position="1"/>
        <end position="23"/>
    </location>
</feature>
<sequence>MKNKTFLLFVLLFFFFSGTLCLAQEKTVEEQYRLFLEKYRVYQAGSDPYINAKSKYLSYQSVTSRADYLDLARKYLISEIEAAEFYTVFVRRRLAEATKVLNYQENFYFIKLDDEITFLSLLKNRVKDASSTSDLLNFWTDFETHFESISSYGYSVKSYIEIASLEKIDENLKTTKDKLDQYLIENLLDDSYAEAARDNFSVLEKDYAKIVSQMNNIKSRKNKLSSEKASKETAEVIRGEVNQILTPIQVLIASYQKLLQTIVPK</sequence>
<organism evidence="2 3">
    <name type="scientific">Candidatus Shapirobacteria bacterium CG11_big_fil_rev_8_21_14_0_20_40_12</name>
    <dbReference type="NCBI Taxonomy" id="1974889"/>
    <lineage>
        <taxon>Bacteria</taxon>
        <taxon>Candidatus Shapironibacteriota</taxon>
    </lineage>
</organism>